<feature type="compositionally biased region" description="Polar residues" evidence="1">
    <location>
        <begin position="418"/>
        <end position="430"/>
    </location>
</feature>
<dbReference type="PATRIC" id="fig|253.9.peg.3790"/>
<feature type="compositionally biased region" description="Basic and acidic residues" evidence="1">
    <location>
        <begin position="585"/>
        <end position="601"/>
    </location>
</feature>
<evidence type="ECO:0000313" key="2">
    <source>
        <dbReference type="EMBL" id="KPE51459.1"/>
    </source>
</evidence>
<sequence length="726" mass="82719">MNPRVLELLKNPKNIQSEDLNLLKEEIHAFPYVQNIRALHLYGVHLYDQENYQKELSTTAAYTTDKKILYQLINGKIRPDAKPAETVEEKQPSQSAAKPARFGYKDKAFPIKREEPVEKTEEKQDETAACMLNIPQEVTHIYVNGERNRILFEGEENFLNEEQAETIDLESTLESGTLVTQKTELVSKPISLIQETIQEEQENTAKIPEADTEFTPEEIVNEDQLADTTEKEEVAQEDHLSFHEVEPLEEIVNEEVVEELKENASETQKEQTEEEDMGAVFTPEVIISEEQPSEEVTEEINEMNDTSFHEAEPLSPETDQKEVHIAEEIQPETEQADEAEISFHGTEAFMSDVKIQTANTEEMLTAEAVVKPSINKHEEEMRRLIEEVEKKMKETKPAAENVAEETESEAGDHEISFAETQNFHFWSTGSDEPKFKEERKAEAAVENIAEHQEPEQPIGTHEEEAAEPEPKTLPEINTEWKPMSVDTHVPDSLISKETVSPEVKAEDIEPEAVQTAKEEQEDAKEEIAVAENAIKAEVNQDDKKEALEKADNEEENHEIISPEEAPVMSVSFFGSGISSWSGGENKNEAEKKEEEPAKNTEPEQPAQVVHDSNVPGFINTWQSWLKIDRTEEIEKEKTVIKEKAIETFIENNPRISQLKEESTYVVKERNDDISHLMTETLANLYVEQKLYSKAIKAFGILKKKHPEKAEYFDARIKDVNDIKSGK</sequence>
<feature type="region of interest" description="Disordered" evidence="1">
    <location>
        <begin position="392"/>
        <end position="481"/>
    </location>
</feature>
<organism evidence="2 3">
    <name type="scientific">Chryseobacterium indologenes</name>
    <name type="common">Flavobacterium indologenes</name>
    <dbReference type="NCBI Taxonomy" id="253"/>
    <lineage>
        <taxon>Bacteria</taxon>
        <taxon>Pseudomonadati</taxon>
        <taxon>Bacteroidota</taxon>
        <taxon>Flavobacteriia</taxon>
        <taxon>Flavobacteriales</taxon>
        <taxon>Weeksellaceae</taxon>
        <taxon>Chryseobacterium group</taxon>
        <taxon>Chryseobacterium</taxon>
    </lineage>
</organism>
<feature type="compositionally biased region" description="Low complexity" evidence="1">
    <location>
        <begin position="569"/>
        <end position="584"/>
    </location>
</feature>
<protein>
    <submittedName>
        <fullName evidence="2">Uncharacterized protein</fullName>
    </submittedName>
</protein>
<feature type="compositionally biased region" description="Basic and acidic residues" evidence="1">
    <location>
        <begin position="431"/>
        <end position="472"/>
    </location>
</feature>
<dbReference type="OrthoDB" id="594666at2"/>
<feature type="region of interest" description="Disordered" evidence="1">
    <location>
        <begin position="538"/>
        <end position="607"/>
    </location>
</feature>
<evidence type="ECO:0000256" key="1">
    <source>
        <dbReference type="SAM" id="MobiDB-lite"/>
    </source>
</evidence>
<reference evidence="2 3" key="1">
    <citation type="journal article" date="2015" name="Genom Data">
        <title>Draft genome sequence of a multidrug-resistant Chryseobacterium indologenes isolate from Malaysia.</title>
        <authorList>
            <person name="Yu C.Y."/>
            <person name="Ang G.Y."/>
            <person name="Cheng H.J."/>
            <person name="Cheong Y.M."/>
            <person name="Yin W.F."/>
            <person name="Chan K.G."/>
        </authorList>
    </citation>
    <scope>NUCLEOTIDE SEQUENCE [LARGE SCALE GENOMIC DNA]</scope>
    <source>
        <strain evidence="2 3">CI_885</strain>
    </source>
</reference>
<proteinExistence type="predicted"/>
<feature type="region of interest" description="Disordered" evidence="1">
    <location>
        <begin position="496"/>
        <end position="524"/>
    </location>
</feature>
<dbReference type="EMBL" id="LJOD01000005">
    <property type="protein sequence ID" value="KPE51459.1"/>
    <property type="molecule type" value="Genomic_DNA"/>
</dbReference>
<dbReference type="AlphaFoldDB" id="A0A0N1KTA8"/>
<name>A0A0N1KTA8_CHRID</name>
<feature type="compositionally biased region" description="Basic and acidic residues" evidence="1">
    <location>
        <begin position="538"/>
        <end position="550"/>
    </location>
</feature>
<comment type="caution">
    <text evidence="2">The sequence shown here is derived from an EMBL/GenBank/DDBJ whole genome shotgun (WGS) entry which is preliminary data.</text>
</comment>
<dbReference type="RefSeq" id="WP_062698837.1">
    <property type="nucleotide sequence ID" value="NZ_LJOD01000005.1"/>
</dbReference>
<accession>A0A0N1KTA8</accession>
<reference evidence="3" key="2">
    <citation type="submission" date="2015-09" db="EMBL/GenBank/DDBJ databases">
        <title>Draft genome sequence of a multidrug-resistant Chryseobacterium indologenes isolate from Malaysia.</title>
        <authorList>
            <person name="Yu C.Y."/>
            <person name="Ang G.Y."/>
            <person name="Chan K.-G."/>
        </authorList>
    </citation>
    <scope>NUCLEOTIDE SEQUENCE [LARGE SCALE GENOMIC DNA]</scope>
    <source>
        <strain evidence="3">CI_885</strain>
    </source>
</reference>
<dbReference type="Proteomes" id="UP000037953">
    <property type="component" value="Unassembled WGS sequence"/>
</dbReference>
<evidence type="ECO:0000313" key="3">
    <source>
        <dbReference type="Proteomes" id="UP000037953"/>
    </source>
</evidence>
<gene>
    <name evidence="2" type="ORF">AOB46_09975</name>
</gene>